<dbReference type="Proteomes" id="UP001219355">
    <property type="component" value="Chromosome 1"/>
</dbReference>
<organism evidence="1 2">
    <name type="scientific">Emydomyces testavorans</name>
    <dbReference type="NCBI Taxonomy" id="2070801"/>
    <lineage>
        <taxon>Eukaryota</taxon>
        <taxon>Fungi</taxon>
        <taxon>Dikarya</taxon>
        <taxon>Ascomycota</taxon>
        <taxon>Pezizomycotina</taxon>
        <taxon>Eurotiomycetes</taxon>
        <taxon>Eurotiomycetidae</taxon>
        <taxon>Onygenales</taxon>
        <taxon>Nannizziopsiaceae</taxon>
        <taxon>Emydomyces</taxon>
    </lineage>
</organism>
<gene>
    <name evidence="1" type="ORF">PRK78_000477</name>
</gene>
<name>A0AAF0IHN6_9EURO</name>
<proteinExistence type="predicted"/>
<dbReference type="AlphaFoldDB" id="A0AAF0IHN6"/>
<accession>A0AAF0IHN6</accession>
<protein>
    <submittedName>
        <fullName evidence="1">Uncharacterized protein</fullName>
    </submittedName>
</protein>
<dbReference type="EMBL" id="CP120627">
    <property type="protein sequence ID" value="WEW55049.1"/>
    <property type="molecule type" value="Genomic_DNA"/>
</dbReference>
<evidence type="ECO:0000313" key="1">
    <source>
        <dbReference type="EMBL" id="WEW55049.1"/>
    </source>
</evidence>
<keyword evidence="2" id="KW-1185">Reference proteome</keyword>
<sequence>MIICLRPGNRILLGHRLRVPDQGCPAPISVRGFAKTNSSFFRVKNTPTHPYVVRPPQSRARRLPCPVPRAERTDISKWVPFLDRYLPSHLRGDSTNILEAELQSEAEQCQAILQLLFQARSFMNFDLLVYMGFKLDRWQAVRRLVDKLLDNAEGLQSKHSVQGCLPSNIDWKSMGPSFEEITGDEIYPSVTISLQNGIDHQPLVSYDSYSEEPTFGGRLGETNLRIGTMEELWQTLGLFIIEAADMDPEKSALVIHHFYYIVARLHFLDYIPKNVYRDAANRGTTPPLRPPAMHLLSTRIMSTLTDTILEPNMEELAVASGQRSSMELLRSSERRLGFGVWLEFILWCCVEGGYAREAAWIIQNTRNRSKEWKVASFARLLEANGPLDPRKIDYHDTWAQCGQFSTLQQFKKSEDPFLGLGARTISREVLVSVMDGLTNAVRAGVSFRGDSAHYVWERIGLLRGLLNRNLLYVNSGFINYLIVRILEAGGIVAEVKPQALDLLLNVAPSIMTADKLDLSFEKLVELSDKGNIPNTSAVILGLYHYTLNAYASSGHISGTIDVLEKLIGAVDYKKVHLIRELIMESKYLTKAHNVRKTNSTPASIPELNDSRPPPLAGLQLPASSLNLLLSTLTDSEVFSLASWILNPREFAGPIIPIDMYNDEVLSPAIIRFATATKDFPLVFSLLETVRRPWPRSTLQPTLEFRITRFRWKQVLELLIYLRDVERAQWEPKNVATLAATILRLDQPHDRFRQFLPPEDHESALAGGKQILRHMLEGEFDAPDDFSKGRDLGTQQTLFQFHRIFESIKSPSLSDVCSNVKLKWQGTVNSSRYLPADAFRTILAAVVEVYGSTVGQRLYHKWCMSPTTPHARRIDSGGNARLFYSSQLNPEIGGIEPSFDPHWHADNRGKLVMPDLSVVRVIALGALKEQKSLLENREMVSDEITSESVTSVLNWCIRIFFELGLTDREIDRELDGHLTRTRERLRW</sequence>
<reference evidence="1" key="1">
    <citation type="submission" date="2023-03" db="EMBL/GenBank/DDBJ databases">
        <title>Emydomyces testavorans Genome Sequence.</title>
        <authorList>
            <person name="Hoyer L."/>
        </authorList>
    </citation>
    <scope>NUCLEOTIDE SEQUENCE</scope>
    <source>
        <strain evidence="1">16-2883</strain>
    </source>
</reference>
<evidence type="ECO:0000313" key="2">
    <source>
        <dbReference type="Proteomes" id="UP001219355"/>
    </source>
</evidence>